<evidence type="ECO:0000256" key="7">
    <source>
        <dbReference type="ARBA" id="ARBA00022801"/>
    </source>
</evidence>
<evidence type="ECO:0000256" key="2">
    <source>
        <dbReference type="ARBA" id="ARBA00005988"/>
    </source>
</evidence>
<keyword evidence="6 11" id="KW-0732">Signal</keyword>
<keyword evidence="8" id="KW-0862">Zinc</keyword>
<evidence type="ECO:0000256" key="3">
    <source>
        <dbReference type="ARBA" id="ARBA00022645"/>
    </source>
</evidence>
<evidence type="ECO:0000256" key="4">
    <source>
        <dbReference type="ARBA" id="ARBA00022670"/>
    </source>
</evidence>
<dbReference type="Proteomes" id="UP000807716">
    <property type="component" value="Unassembled WGS sequence"/>
</dbReference>
<dbReference type="AlphaFoldDB" id="A0A9P6PRL4"/>
<feature type="domain" description="Peptidase M14" evidence="12">
    <location>
        <begin position="158"/>
        <end position="479"/>
    </location>
</feature>
<dbReference type="PROSITE" id="PS52035">
    <property type="entry name" value="PEPTIDASE_M14"/>
    <property type="match status" value="1"/>
</dbReference>
<feature type="signal peptide" evidence="11">
    <location>
        <begin position="1"/>
        <end position="22"/>
    </location>
</feature>
<evidence type="ECO:0000256" key="11">
    <source>
        <dbReference type="SAM" id="SignalP"/>
    </source>
</evidence>
<protein>
    <recommendedName>
        <fullName evidence="12">Peptidase M14 domain-containing protein</fullName>
    </recommendedName>
</protein>
<dbReference type="GO" id="GO:0005615">
    <property type="term" value="C:extracellular space"/>
    <property type="evidence" value="ECO:0007669"/>
    <property type="project" value="TreeGrafter"/>
</dbReference>
<dbReference type="EMBL" id="JAAAJB010000841">
    <property type="protein sequence ID" value="KAG0250625.1"/>
    <property type="molecule type" value="Genomic_DNA"/>
</dbReference>
<dbReference type="PRINTS" id="PR00765">
    <property type="entry name" value="CRBOXYPTASEA"/>
</dbReference>
<dbReference type="Gene3D" id="3.40.630.10">
    <property type="entry name" value="Zn peptidases"/>
    <property type="match status" value="1"/>
</dbReference>
<evidence type="ECO:0000256" key="6">
    <source>
        <dbReference type="ARBA" id="ARBA00022729"/>
    </source>
</evidence>
<keyword evidence="14" id="KW-1185">Reference proteome</keyword>
<dbReference type="SMART" id="SM00631">
    <property type="entry name" value="Zn_pept"/>
    <property type="match status" value="1"/>
</dbReference>
<keyword evidence="5" id="KW-0479">Metal-binding</keyword>
<evidence type="ECO:0000256" key="10">
    <source>
        <dbReference type="PROSITE-ProRule" id="PRU01379"/>
    </source>
</evidence>
<dbReference type="GO" id="GO:0008270">
    <property type="term" value="F:zinc ion binding"/>
    <property type="evidence" value="ECO:0007669"/>
    <property type="project" value="InterPro"/>
</dbReference>
<evidence type="ECO:0000256" key="5">
    <source>
        <dbReference type="ARBA" id="ARBA00022723"/>
    </source>
</evidence>
<dbReference type="Pfam" id="PF00246">
    <property type="entry name" value="Peptidase_M14"/>
    <property type="match status" value="1"/>
</dbReference>
<keyword evidence="9" id="KW-0482">Metalloprotease</keyword>
<keyword evidence="3" id="KW-0121">Carboxypeptidase</keyword>
<evidence type="ECO:0000259" key="12">
    <source>
        <dbReference type="PROSITE" id="PS52035"/>
    </source>
</evidence>
<evidence type="ECO:0000256" key="8">
    <source>
        <dbReference type="ARBA" id="ARBA00022833"/>
    </source>
</evidence>
<comment type="similarity">
    <text evidence="2 10">Belongs to the peptidase M14 family.</text>
</comment>
<evidence type="ECO:0000256" key="9">
    <source>
        <dbReference type="ARBA" id="ARBA00023049"/>
    </source>
</evidence>
<sequence>MKIPSILLTLGATILLQQSVLGSPFGGQSVLQARSLSDTEDFKPKLVSYEPKYKGHALVRFLPEAHGILKSTLANAPIDVWASRPLGEKIARLTPEQVEALRQVQGQGWEVVHEDLQDMIDKEAEAINRGILANHPYRRALEGDLERGRFDYQEWFKHYHRYEQIQKFAQQLVLDFPHVVQYIPSIGPQRTWEGRQIFALKITSRHTHQRPSEASRWVRHRHRKPQIWFQGVQHAREYISATTVQYLAHHYASGYGRNPTITSLLDRVEIVVILIANPDGYIHAWDVDRYWRKNKRYLGNNTYGVDHNRNWDDHWGGEGASHVPTAENYAGPSPASEPEIQALQGFFKRQGNVIAALDFHCYAELILRPLGWTANQSAAHEAELAFAAEGMRQAILPVHQQNFTSGRMADFYSPTSGSATDWFYGNSTDSRRDKVLPYSFTFELRPTLAFEDGFRLPEEQIVPAGEEIAAAMDWFIDHAVENPLLRK</sequence>
<evidence type="ECO:0000256" key="1">
    <source>
        <dbReference type="ARBA" id="ARBA00001947"/>
    </source>
</evidence>
<dbReference type="GO" id="GO:0006508">
    <property type="term" value="P:proteolysis"/>
    <property type="evidence" value="ECO:0007669"/>
    <property type="project" value="UniProtKB-KW"/>
</dbReference>
<name>A0A9P6PRL4_9FUNG</name>
<dbReference type="PROSITE" id="PS00132">
    <property type="entry name" value="CARBOXYPEPT_ZN_1"/>
    <property type="match status" value="1"/>
</dbReference>
<dbReference type="OrthoDB" id="3626597at2759"/>
<proteinExistence type="inferred from homology"/>
<evidence type="ECO:0000313" key="13">
    <source>
        <dbReference type="EMBL" id="KAG0250625.1"/>
    </source>
</evidence>
<dbReference type="PANTHER" id="PTHR11705:SF143">
    <property type="entry name" value="SLL0236 PROTEIN"/>
    <property type="match status" value="1"/>
</dbReference>
<keyword evidence="4" id="KW-0645">Protease</keyword>
<comment type="cofactor">
    <cofactor evidence="1">
        <name>Zn(2+)</name>
        <dbReference type="ChEBI" id="CHEBI:29105"/>
    </cofactor>
</comment>
<feature type="chain" id="PRO_5040479781" description="Peptidase M14 domain-containing protein" evidence="11">
    <location>
        <begin position="23"/>
        <end position="487"/>
    </location>
</feature>
<gene>
    <name evidence="13" type="ORF">DFQ27_009319</name>
</gene>
<evidence type="ECO:0000313" key="14">
    <source>
        <dbReference type="Proteomes" id="UP000807716"/>
    </source>
</evidence>
<dbReference type="GO" id="GO:0004181">
    <property type="term" value="F:metallocarboxypeptidase activity"/>
    <property type="evidence" value="ECO:0007669"/>
    <property type="project" value="InterPro"/>
</dbReference>
<reference evidence="13" key="1">
    <citation type="journal article" date="2020" name="Fungal Divers.">
        <title>Resolving the Mortierellaceae phylogeny through synthesis of multi-gene phylogenetics and phylogenomics.</title>
        <authorList>
            <person name="Vandepol N."/>
            <person name="Liber J."/>
            <person name="Desiro A."/>
            <person name="Na H."/>
            <person name="Kennedy M."/>
            <person name="Barry K."/>
            <person name="Grigoriev I.V."/>
            <person name="Miller A.N."/>
            <person name="O'Donnell K."/>
            <person name="Stajich J.E."/>
            <person name="Bonito G."/>
        </authorList>
    </citation>
    <scope>NUCLEOTIDE SEQUENCE</scope>
    <source>
        <strain evidence="13">BC1065</strain>
    </source>
</reference>
<feature type="active site" description="Proton donor/acceptor" evidence="10">
    <location>
        <position position="443"/>
    </location>
</feature>
<dbReference type="InterPro" id="IPR057246">
    <property type="entry name" value="CARBOXYPEPT_ZN_1"/>
</dbReference>
<comment type="caution">
    <text evidence="13">The sequence shown here is derived from an EMBL/GenBank/DDBJ whole genome shotgun (WGS) entry which is preliminary data.</text>
</comment>
<dbReference type="InterPro" id="IPR000834">
    <property type="entry name" value="Peptidase_M14"/>
</dbReference>
<keyword evidence="7" id="KW-0378">Hydrolase</keyword>
<organism evidence="13 14">
    <name type="scientific">Actinomortierella ambigua</name>
    <dbReference type="NCBI Taxonomy" id="1343610"/>
    <lineage>
        <taxon>Eukaryota</taxon>
        <taxon>Fungi</taxon>
        <taxon>Fungi incertae sedis</taxon>
        <taxon>Mucoromycota</taxon>
        <taxon>Mortierellomycotina</taxon>
        <taxon>Mortierellomycetes</taxon>
        <taxon>Mortierellales</taxon>
        <taxon>Mortierellaceae</taxon>
        <taxon>Actinomortierella</taxon>
    </lineage>
</organism>
<dbReference type="SUPFAM" id="SSF53187">
    <property type="entry name" value="Zn-dependent exopeptidases"/>
    <property type="match status" value="1"/>
</dbReference>
<dbReference type="PANTHER" id="PTHR11705">
    <property type="entry name" value="PROTEASE FAMILY M14 CARBOXYPEPTIDASE A,B"/>
    <property type="match status" value="1"/>
</dbReference>
<accession>A0A9P6PRL4</accession>
<dbReference type="FunFam" id="3.40.630.10:FF:000084">
    <property type="entry name" value="Carboxypeptidase B2"/>
    <property type="match status" value="1"/>
</dbReference>